<comment type="caution">
    <text evidence="2">The sequence shown here is derived from an EMBL/GenBank/DDBJ whole genome shotgun (WGS) entry which is preliminary data.</text>
</comment>
<evidence type="ECO:0000256" key="1">
    <source>
        <dbReference type="SAM" id="MobiDB-lite"/>
    </source>
</evidence>
<proteinExistence type="predicted"/>
<keyword evidence="3" id="KW-1185">Reference proteome</keyword>
<feature type="compositionally biased region" description="Basic and acidic residues" evidence="1">
    <location>
        <begin position="210"/>
        <end position="224"/>
    </location>
</feature>
<accession>A0ABQ8SWJ4</accession>
<sequence>MERGGSGGYGMQGSTNGRLAKPEYLEVEKRETATANLTFPATQEVLDSSSGVTPCIVMKNDGVLYHQVSLFSPERWTKVVVLHYPKIVERRFRQQWPEKQPPDRHTITTWHRNLLETGSLVEKTPRGKKVTEAQVDRIPTEPVPYALYAMIVEVRQIAQVEFVNPTLKGGPPFLVPACKLIEKGVKSDSFKISGIEVMKRRTFLDILKIRPDPGQKPKKEDMSGQKRTSGHPTPDITPAYFYYYTW</sequence>
<reference evidence="2 3" key="1">
    <citation type="journal article" date="2022" name="Allergy">
        <title>Genome assembly and annotation of Periplaneta americana reveal a comprehensive cockroach allergen profile.</title>
        <authorList>
            <person name="Wang L."/>
            <person name="Xiong Q."/>
            <person name="Saelim N."/>
            <person name="Wang L."/>
            <person name="Nong W."/>
            <person name="Wan A.T."/>
            <person name="Shi M."/>
            <person name="Liu X."/>
            <person name="Cao Q."/>
            <person name="Hui J.H.L."/>
            <person name="Sookrung N."/>
            <person name="Leung T.F."/>
            <person name="Tungtrongchitr A."/>
            <person name="Tsui S.K.W."/>
        </authorList>
    </citation>
    <scope>NUCLEOTIDE SEQUENCE [LARGE SCALE GENOMIC DNA]</scope>
    <source>
        <strain evidence="2">PWHHKU_190912</strain>
    </source>
</reference>
<organism evidence="2 3">
    <name type="scientific">Periplaneta americana</name>
    <name type="common">American cockroach</name>
    <name type="synonym">Blatta americana</name>
    <dbReference type="NCBI Taxonomy" id="6978"/>
    <lineage>
        <taxon>Eukaryota</taxon>
        <taxon>Metazoa</taxon>
        <taxon>Ecdysozoa</taxon>
        <taxon>Arthropoda</taxon>
        <taxon>Hexapoda</taxon>
        <taxon>Insecta</taxon>
        <taxon>Pterygota</taxon>
        <taxon>Neoptera</taxon>
        <taxon>Polyneoptera</taxon>
        <taxon>Dictyoptera</taxon>
        <taxon>Blattodea</taxon>
        <taxon>Blattoidea</taxon>
        <taxon>Blattidae</taxon>
        <taxon>Blattinae</taxon>
        <taxon>Periplaneta</taxon>
    </lineage>
</organism>
<dbReference type="Proteomes" id="UP001148838">
    <property type="component" value="Unassembled WGS sequence"/>
</dbReference>
<dbReference type="EMBL" id="JAJSOF020000019">
    <property type="protein sequence ID" value="KAJ4438032.1"/>
    <property type="molecule type" value="Genomic_DNA"/>
</dbReference>
<protein>
    <submittedName>
        <fullName evidence="2">Uncharacterized protein</fullName>
    </submittedName>
</protein>
<feature type="compositionally biased region" description="Gly residues" evidence="1">
    <location>
        <begin position="1"/>
        <end position="11"/>
    </location>
</feature>
<gene>
    <name evidence="2" type="ORF">ANN_13971</name>
</gene>
<evidence type="ECO:0000313" key="2">
    <source>
        <dbReference type="EMBL" id="KAJ4438032.1"/>
    </source>
</evidence>
<feature type="region of interest" description="Disordered" evidence="1">
    <location>
        <begin position="1"/>
        <end position="21"/>
    </location>
</feature>
<name>A0ABQ8SWJ4_PERAM</name>
<evidence type="ECO:0000313" key="3">
    <source>
        <dbReference type="Proteomes" id="UP001148838"/>
    </source>
</evidence>
<feature type="region of interest" description="Disordered" evidence="1">
    <location>
        <begin position="210"/>
        <end position="235"/>
    </location>
</feature>